<name>A0A8J8NUY4_HALGN</name>
<feature type="compositionally biased region" description="Polar residues" evidence="1">
    <location>
        <begin position="187"/>
        <end position="206"/>
    </location>
</feature>
<dbReference type="AlphaFoldDB" id="A0A8J8NUY4"/>
<feature type="transmembrane region" description="Helical" evidence="2">
    <location>
        <begin position="67"/>
        <end position="84"/>
    </location>
</feature>
<protein>
    <submittedName>
        <fullName evidence="3">Uncharacterized protein</fullName>
    </submittedName>
</protein>
<comment type="caution">
    <text evidence="3">The sequence shown here is derived from an EMBL/GenBank/DDBJ whole genome shotgun (WGS) entry which is preliminary data.</text>
</comment>
<keyword evidence="4" id="KW-1185">Reference proteome</keyword>
<keyword evidence="2" id="KW-0472">Membrane</keyword>
<feature type="compositionally biased region" description="Low complexity" evidence="1">
    <location>
        <begin position="105"/>
        <end position="119"/>
    </location>
</feature>
<evidence type="ECO:0000256" key="2">
    <source>
        <dbReference type="SAM" id="Phobius"/>
    </source>
</evidence>
<accession>A0A8J8NUY4</accession>
<keyword evidence="2" id="KW-1133">Transmembrane helix</keyword>
<reference evidence="3" key="1">
    <citation type="submission" date="2019-06" db="EMBL/GenBank/DDBJ databases">
        <authorList>
            <person name="Zheng W."/>
        </authorList>
    </citation>
    <scope>NUCLEOTIDE SEQUENCE</scope>
    <source>
        <strain evidence="3">QDHG01</strain>
    </source>
</reference>
<feature type="region of interest" description="Disordered" evidence="1">
    <location>
        <begin position="187"/>
        <end position="209"/>
    </location>
</feature>
<keyword evidence="2" id="KW-0812">Transmembrane</keyword>
<proteinExistence type="predicted"/>
<gene>
    <name evidence="3" type="ORF">FGO68_gene11816</name>
</gene>
<organism evidence="3 4">
    <name type="scientific">Halteria grandinella</name>
    <dbReference type="NCBI Taxonomy" id="5974"/>
    <lineage>
        <taxon>Eukaryota</taxon>
        <taxon>Sar</taxon>
        <taxon>Alveolata</taxon>
        <taxon>Ciliophora</taxon>
        <taxon>Intramacronucleata</taxon>
        <taxon>Spirotrichea</taxon>
        <taxon>Stichotrichia</taxon>
        <taxon>Sporadotrichida</taxon>
        <taxon>Halteriidae</taxon>
        <taxon>Halteria</taxon>
    </lineage>
</organism>
<evidence type="ECO:0000313" key="4">
    <source>
        <dbReference type="Proteomes" id="UP000785679"/>
    </source>
</evidence>
<feature type="region of interest" description="Disordered" evidence="1">
    <location>
        <begin position="88"/>
        <end position="151"/>
    </location>
</feature>
<feature type="compositionally biased region" description="Polar residues" evidence="1">
    <location>
        <begin position="139"/>
        <end position="148"/>
    </location>
</feature>
<evidence type="ECO:0000313" key="3">
    <source>
        <dbReference type="EMBL" id="TNV80664.1"/>
    </source>
</evidence>
<sequence length="258" mass="29385">MTEEETIKALKQQNLFLEVTIWVIALMYLYRMVVRNLVAPLTYSELVQGRLEFEAEIFIENQSLVEAAFTFVTALLFLAMYYIFSNSQSKPTSQSHSKRPSAPVSSRQSSQIESNIQSNKTSSRISLLAGEINGKDSQQRPNSNYTEQINRDRHDTIIGQVFGQVDNASKPQQSQRYTYERNTQKYKQGSVHNQYSQHPSAEQSNYGDRMISGDLPMGRQIYSSSIISGMSDDSIFIEENSMEYDGDDIMHDIDLGIN</sequence>
<evidence type="ECO:0000256" key="1">
    <source>
        <dbReference type="SAM" id="MobiDB-lite"/>
    </source>
</evidence>
<dbReference type="EMBL" id="RRYP01007213">
    <property type="protein sequence ID" value="TNV80664.1"/>
    <property type="molecule type" value="Genomic_DNA"/>
</dbReference>
<feature type="transmembrane region" description="Helical" evidence="2">
    <location>
        <begin position="15"/>
        <end position="33"/>
    </location>
</feature>
<dbReference type="Proteomes" id="UP000785679">
    <property type="component" value="Unassembled WGS sequence"/>
</dbReference>